<dbReference type="InterPro" id="IPR019734">
    <property type="entry name" value="TPR_rpt"/>
</dbReference>
<feature type="repeat" description="TPR" evidence="1">
    <location>
        <begin position="138"/>
        <end position="171"/>
    </location>
</feature>
<feature type="repeat" description="TPR" evidence="1">
    <location>
        <begin position="248"/>
        <end position="281"/>
    </location>
</feature>
<dbReference type="Pfam" id="PF14559">
    <property type="entry name" value="TPR_19"/>
    <property type="match status" value="2"/>
</dbReference>
<dbReference type="EMBL" id="AP019846">
    <property type="protein sequence ID" value="BBM58446.1"/>
    <property type="molecule type" value="Genomic_DNA"/>
</dbReference>
<evidence type="ECO:0000256" key="2">
    <source>
        <dbReference type="SAM" id="Coils"/>
    </source>
</evidence>
<dbReference type="PANTHER" id="PTHR12558">
    <property type="entry name" value="CELL DIVISION CYCLE 16,23,27"/>
    <property type="match status" value="1"/>
</dbReference>
<proteinExistence type="predicted"/>
<evidence type="ECO:0000256" key="1">
    <source>
        <dbReference type="PROSITE-ProRule" id="PRU00339"/>
    </source>
</evidence>
<dbReference type="Pfam" id="PF13181">
    <property type="entry name" value="TPR_8"/>
    <property type="match status" value="1"/>
</dbReference>
<organism evidence="3 4">
    <name type="scientific">Leptotrichia hongkongensis</name>
    <dbReference type="NCBI Taxonomy" id="554406"/>
    <lineage>
        <taxon>Bacteria</taxon>
        <taxon>Fusobacteriati</taxon>
        <taxon>Fusobacteriota</taxon>
        <taxon>Fusobacteriia</taxon>
        <taxon>Fusobacteriales</taxon>
        <taxon>Leptotrichiaceae</taxon>
        <taxon>Leptotrichia</taxon>
    </lineage>
</organism>
<evidence type="ECO:0000313" key="4">
    <source>
        <dbReference type="Proteomes" id="UP000321561"/>
    </source>
</evidence>
<dbReference type="PANTHER" id="PTHR12558:SF13">
    <property type="entry name" value="CELL DIVISION CYCLE PROTEIN 27 HOMOLOG"/>
    <property type="match status" value="1"/>
</dbReference>
<dbReference type="OrthoDB" id="79401at2"/>
<accession>A0A510L3P9</accession>
<dbReference type="Gene3D" id="1.25.40.10">
    <property type="entry name" value="Tetratricopeptide repeat domain"/>
    <property type="match status" value="3"/>
</dbReference>
<sequence length="348" mass="41676">MYIEELLKEADKSMENYKFDDALVYLKSVLEIDENNYSALMTLSKLYSDFGMFEQAKEYAEKLQQKYPDSRDTLFTLGFVYQSLGRLKKAISLYKKFLEIEKNYFVYLNMGMSYALLKYYRKAIENIDKAIEMEPESSEAYVEKGDCLTMMGRYDEAISEYKKLLNAKFNEVEEFSLYARMGDTMAYSNNIKGVVKYYNIAINCENVEDYIFEDYFEILFRVEEFEEIKLLLLNYENATNENKGLSRIKMLNLQGRFFVKTEDYENAQKVCNKMIILEPENSRHYMNLAYVLELQNKYDEALEYVEKMDKLVEDKEFLKELKKRLKKNKRKFERKNEKRLEKNKSEKI</sequence>
<evidence type="ECO:0000313" key="3">
    <source>
        <dbReference type="EMBL" id="BBM58446.1"/>
    </source>
</evidence>
<reference evidence="3 4" key="1">
    <citation type="submission" date="2019-07" db="EMBL/GenBank/DDBJ databases">
        <title>Complete Genome Sequence of Leptotrichia hongkongensis Strain JMUB5056.</title>
        <authorList>
            <person name="Watanabe S."/>
            <person name="Cui L."/>
        </authorList>
    </citation>
    <scope>NUCLEOTIDE SEQUENCE [LARGE SCALE GENOMIC DNA]</scope>
    <source>
        <strain evidence="3 4">JMUB5056</strain>
    </source>
</reference>
<feature type="repeat" description="TPR" evidence="1">
    <location>
        <begin position="104"/>
        <end position="137"/>
    </location>
</feature>
<dbReference type="SMART" id="SM00028">
    <property type="entry name" value="TPR"/>
    <property type="match status" value="7"/>
</dbReference>
<keyword evidence="1" id="KW-0802">TPR repeat</keyword>
<gene>
    <name evidence="3" type="ORF">JMUB5056_0008</name>
</gene>
<protein>
    <submittedName>
        <fullName evidence="3">Uncharacterized protein</fullName>
    </submittedName>
</protein>
<dbReference type="PROSITE" id="PS50005">
    <property type="entry name" value="TPR"/>
    <property type="match status" value="3"/>
</dbReference>
<dbReference type="KEGG" id="lhg:JMUB5056_0008"/>
<keyword evidence="2" id="KW-0175">Coiled coil</keyword>
<dbReference type="AlphaFoldDB" id="A0A510L3P9"/>
<dbReference type="RefSeq" id="WP_147004675.1">
    <property type="nucleotide sequence ID" value="NZ_AP019846.1"/>
</dbReference>
<dbReference type="SUPFAM" id="SSF48452">
    <property type="entry name" value="TPR-like"/>
    <property type="match status" value="1"/>
</dbReference>
<dbReference type="Pfam" id="PF13432">
    <property type="entry name" value="TPR_16"/>
    <property type="match status" value="1"/>
</dbReference>
<name>A0A510L3P9_9FUSO</name>
<dbReference type="Proteomes" id="UP000321561">
    <property type="component" value="Chromosome"/>
</dbReference>
<dbReference type="InterPro" id="IPR011990">
    <property type="entry name" value="TPR-like_helical_dom_sf"/>
</dbReference>
<feature type="coiled-coil region" evidence="2">
    <location>
        <begin position="308"/>
        <end position="342"/>
    </location>
</feature>